<dbReference type="EMBL" id="KK102566">
    <property type="protein sequence ID" value="KIY97449.1"/>
    <property type="molecule type" value="Genomic_DNA"/>
</dbReference>
<sequence>MRVIEALGALVMLLLLVRAASPDPKATAAAFPERCTKLEGCGRVAERHPHRAGPEVPLKLRTTLEGARGAAAAWVRALPRAEVLYDAADGGADGGGRALLVHARVLTFFWGFADDFWVRLSCAGDGAALVEAQGQLRLGVGDLGVNPARNQALLGALRAEARVGALPPGECKG</sequence>
<organism evidence="2 3">
    <name type="scientific">Monoraphidium neglectum</name>
    <dbReference type="NCBI Taxonomy" id="145388"/>
    <lineage>
        <taxon>Eukaryota</taxon>
        <taxon>Viridiplantae</taxon>
        <taxon>Chlorophyta</taxon>
        <taxon>core chlorophytes</taxon>
        <taxon>Chlorophyceae</taxon>
        <taxon>CS clade</taxon>
        <taxon>Sphaeropleales</taxon>
        <taxon>Selenastraceae</taxon>
        <taxon>Monoraphidium</taxon>
    </lineage>
</organism>
<name>A0A0D2M186_9CHLO</name>
<keyword evidence="1" id="KW-0732">Signal</keyword>
<proteinExistence type="predicted"/>
<dbReference type="OrthoDB" id="547577at2759"/>
<reference evidence="2 3" key="1">
    <citation type="journal article" date="2013" name="BMC Genomics">
        <title>Reconstruction of the lipid metabolism for the microalga Monoraphidium neglectum from its genome sequence reveals characteristics suitable for biofuel production.</title>
        <authorList>
            <person name="Bogen C."/>
            <person name="Al-Dilaimi A."/>
            <person name="Albersmeier A."/>
            <person name="Wichmann J."/>
            <person name="Grundmann M."/>
            <person name="Rupp O."/>
            <person name="Lauersen K.J."/>
            <person name="Blifernez-Klassen O."/>
            <person name="Kalinowski J."/>
            <person name="Goesmann A."/>
            <person name="Mussgnug J.H."/>
            <person name="Kruse O."/>
        </authorList>
    </citation>
    <scope>NUCLEOTIDE SEQUENCE [LARGE SCALE GENOMIC DNA]</scope>
    <source>
        <strain evidence="2 3">SAG 48.87</strain>
    </source>
</reference>
<evidence type="ECO:0008006" key="4">
    <source>
        <dbReference type="Google" id="ProtNLM"/>
    </source>
</evidence>
<evidence type="ECO:0000256" key="1">
    <source>
        <dbReference type="SAM" id="SignalP"/>
    </source>
</evidence>
<feature type="chain" id="PRO_5002247390" description="DUF1499 domain-containing protein" evidence="1">
    <location>
        <begin position="20"/>
        <end position="173"/>
    </location>
</feature>
<keyword evidence="3" id="KW-1185">Reference proteome</keyword>
<accession>A0A0D2M186</accession>
<dbReference type="GeneID" id="25727683"/>
<evidence type="ECO:0000313" key="3">
    <source>
        <dbReference type="Proteomes" id="UP000054498"/>
    </source>
</evidence>
<dbReference type="AlphaFoldDB" id="A0A0D2M186"/>
<protein>
    <recommendedName>
        <fullName evidence="4">DUF1499 domain-containing protein</fullName>
    </recommendedName>
</protein>
<dbReference type="KEGG" id="mng:MNEG_10513"/>
<dbReference type="RefSeq" id="XP_013896469.1">
    <property type="nucleotide sequence ID" value="XM_014041015.1"/>
</dbReference>
<feature type="signal peptide" evidence="1">
    <location>
        <begin position="1"/>
        <end position="19"/>
    </location>
</feature>
<dbReference type="Proteomes" id="UP000054498">
    <property type="component" value="Unassembled WGS sequence"/>
</dbReference>
<gene>
    <name evidence="2" type="ORF">MNEG_10513</name>
</gene>
<evidence type="ECO:0000313" key="2">
    <source>
        <dbReference type="EMBL" id="KIY97449.1"/>
    </source>
</evidence>